<organism evidence="6 7">
    <name type="scientific">Hibiscus syriacus</name>
    <name type="common">Rose of Sharon</name>
    <dbReference type="NCBI Taxonomy" id="106335"/>
    <lineage>
        <taxon>Eukaryota</taxon>
        <taxon>Viridiplantae</taxon>
        <taxon>Streptophyta</taxon>
        <taxon>Embryophyta</taxon>
        <taxon>Tracheophyta</taxon>
        <taxon>Spermatophyta</taxon>
        <taxon>Magnoliopsida</taxon>
        <taxon>eudicotyledons</taxon>
        <taxon>Gunneridae</taxon>
        <taxon>Pentapetalae</taxon>
        <taxon>rosids</taxon>
        <taxon>malvids</taxon>
        <taxon>Malvales</taxon>
        <taxon>Malvaceae</taxon>
        <taxon>Malvoideae</taxon>
        <taxon>Hibiscus</taxon>
    </lineage>
</organism>
<evidence type="ECO:0000259" key="5">
    <source>
        <dbReference type="Pfam" id="PF00931"/>
    </source>
</evidence>
<evidence type="ECO:0000256" key="3">
    <source>
        <dbReference type="ARBA" id="ARBA00022840"/>
    </source>
</evidence>
<keyword evidence="4" id="KW-0472">Membrane</keyword>
<dbReference type="GO" id="GO:0043531">
    <property type="term" value="F:ADP binding"/>
    <property type="evidence" value="ECO:0007669"/>
    <property type="project" value="InterPro"/>
</dbReference>
<dbReference type="Gene3D" id="1.10.8.430">
    <property type="entry name" value="Helical domain of apoptotic protease-activating factors"/>
    <property type="match status" value="1"/>
</dbReference>
<keyword evidence="1" id="KW-0547">Nucleotide-binding</keyword>
<accession>A0A6A3C1X0</accession>
<dbReference type="PANTHER" id="PTHR33463:SF220">
    <property type="entry name" value="NB-ARC DOMAIN-CONTAINING PROTEIN"/>
    <property type="match status" value="1"/>
</dbReference>
<name>A0A6A3C1X0_HIBSY</name>
<dbReference type="Pfam" id="PF00931">
    <property type="entry name" value="NB-ARC"/>
    <property type="match status" value="1"/>
</dbReference>
<feature type="transmembrane region" description="Helical" evidence="4">
    <location>
        <begin position="7"/>
        <end position="26"/>
    </location>
</feature>
<dbReference type="AlphaFoldDB" id="A0A6A3C1X0"/>
<feature type="domain" description="NB-ARC" evidence="5">
    <location>
        <begin position="197"/>
        <end position="257"/>
    </location>
</feature>
<dbReference type="GO" id="GO:0005524">
    <property type="term" value="F:ATP binding"/>
    <property type="evidence" value="ECO:0007669"/>
    <property type="project" value="UniProtKB-KW"/>
</dbReference>
<evidence type="ECO:0000256" key="4">
    <source>
        <dbReference type="SAM" id="Phobius"/>
    </source>
</evidence>
<dbReference type="EMBL" id="VEPZ02000637">
    <property type="protein sequence ID" value="KAE8721202.1"/>
    <property type="molecule type" value="Genomic_DNA"/>
</dbReference>
<dbReference type="FunFam" id="1.10.8.430:FF:000003">
    <property type="entry name" value="Probable disease resistance protein At5g66910"/>
    <property type="match status" value="1"/>
</dbReference>
<dbReference type="InterPro" id="IPR027417">
    <property type="entry name" value="P-loop_NTPase"/>
</dbReference>
<keyword evidence="3" id="KW-0067">ATP-binding</keyword>
<gene>
    <name evidence="6" type="ORF">F3Y22_tig00016571pilonHSYRG00045</name>
</gene>
<evidence type="ECO:0000313" key="7">
    <source>
        <dbReference type="Proteomes" id="UP000436088"/>
    </source>
</evidence>
<keyword evidence="4" id="KW-0812">Transmembrane</keyword>
<evidence type="ECO:0000256" key="2">
    <source>
        <dbReference type="ARBA" id="ARBA00022821"/>
    </source>
</evidence>
<protein>
    <recommendedName>
        <fullName evidence="5">NB-ARC domain-containing protein</fullName>
    </recommendedName>
</protein>
<dbReference type="InterPro" id="IPR050905">
    <property type="entry name" value="Plant_NBS-LRR"/>
</dbReference>
<sequence>MEAKEVMVVVTIMALVIATKAILISLNEFCLPSYTRILFEALQSEAGKKLLRRSGRAPDDISSVVLVEKDRSGVEDHGISGIAFPLACILHAIHTLARKGLHVRQRREQPVQANNQRLEQVRLWLSETETMITEEENLNADAPRQINNLCLGGCVSKNCLFTYKFGKKVAKMHQDIKDHMSKGVFKGSGDSARSFSDVGIIGLYGIGGVGKTILLTKITNKFSTTPQGFDIVIWAMVSKDYNVERIQDKIGGNIAKKMVANLLSLLGRRTFVVKMEARKKIKVECLKPEEAWKLFQNKVGDETFNSHPNIPNLAEQVAKEWGGLPLALITIARAMACKTTPGEWKYAIEKLKRSMLPKMVMIICLPQ</sequence>
<evidence type="ECO:0000256" key="1">
    <source>
        <dbReference type="ARBA" id="ARBA00022741"/>
    </source>
</evidence>
<proteinExistence type="predicted"/>
<comment type="caution">
    <text evidence="6">The sequence shown here is derived from an EMBL/GenBank/DDBJ whole genome shotgun (WGS) entry which is preliminary data.</text>
</comment>
<dbReference type="GO" id="GO:0006952">
    <property type="term" value="P:defense response"/>
    <property type="evidence" value="ECO:0007669"/>
    <property type="project" value="UniProtKB-KW"/>
</dbReference>
<dbReference type="PANTHER" id="PTHR33463">
    <property type="entry name" value="NB-ARC DOMAIN-CONTAINING PROTEIN-RELATED"/>
    <property type="match status" value="1"/>
</dbReference>
<reference evidence="6" key="1">
    <citation type="submission" date="2019-09" db="EMBL/GenBank/DDBJ databases">
        <title>Draft genome information of white flower Hibiscus syriacus.</title>
        <authorList>
            <person name="Kim Y.-M."/>
        </authorList>
    </citation>
    <scope>NUCLEOTIDE SEQUENCE [LARGE SCALE GENOMIC DNA]</scope>
    <source>
        <strain evidence="6">YM2019G1</strain>
    </source>
</reference>
<keyword evidence="2" id="KW-0611">Plant defense</keyword>
<dbReference type="SUPFAM" id="SSF52540">
    <property type="entry name" value="P-loop containing nucleoside triphosphate hydrolases"/>
    <property type="match status" value="1"/>
</dbReference>
<dbReference type="InterPro" id="IPR002182">
    <property type="entry name" value="NB-ARC"/>
</dbReference>
<dbReference type="Gene3D" id="3.40.50.300">
    <property type="entry name" value="P-loop containing nucleotide triphosphate hydrolases"/>
    <property type="match status" value="1"/>
</dbReference>
<keyword evidence="4" id="KW-1133">Transmembrane helix</keyword>
<keyword evidence="7" id="KW-1185">Reference proteome</keyword>
<dbReference type="InterPro" id="IPR042197">
    <property type="entry name" value="Apaf_helical"/>
</dbReference>
<evidence type="ECO:0000313" key="6">
    <source>
        <dbReference type="EMBL" id="KAE8721202.1"/>
    </source>
</evidence>
<dbReference type="Proteomes" id="UP000436088">
    <property type="component" value="Unassembled WGS sequence"/>
</dbReference>